<keyword evidence="2" id="KW-1003">Cell membrane</keyword>
<dbReference type="Proteomes" id="UP000182693">
    <property type="component" value="Unassembled WGS sequence"/>
</dbReference>
<accession>A0A1J4XWA6</accession>
<dbReference type="PANTHER" id="PTHR42709">
    <property type="entry name" value="ALKALINE PHOSPHATASE LIKE PROTEIN"/>
    <property type="match status" value="1"/>
</dbReference>
<evidence type="ECO:0000256" key="6">
    <source>
        <dbReference type="SAM" id="Phobius"/>
    </source>
</evidence>
<dbReference type="Pfam" id="PF09335">
    <property type="entry name" value="VTT_dom"/>
    <property type="match status" value="1"/>
</dbReference>
<comment type="subcellular location">
    <subcellularLocation>
        <location evidence="1">Cell membrane</location>
        <topology evidence="1">Multi-pass membrane protein</topology>
    </subcellularLocation>
</comment>
<dbReference type="InterPro" id="IPR032816">
    <property type="entry name" value="VTT_dom"/>
</dbReference>
<keyword evidence="3 6" id="KW-0812">Transmembrane</keyword>
<evidence type="ECO:0000256" key="4">
    <source>
        <dbReference type="ARBA" id="ARBA00022989"/>
    </source>
</evidence>
<evidence type="ECO:0000313" key="9">
    <source>
        <dbReference type="Proteomes" id="UP000182693"/>
    </source>
</evidence>
<dbReference type="AlphaFoldDB" id="A0A1J4XWA6"/>
<evidence type="ECO:0000313" key="8">
    <source>
        <dbReference type="EMBL" id="OIO65643.1"/>
    </source>
</evidence>
<gene>
    <name evidence="8" type="ORF">AUJ30_00665</name>
</gene>
<evidence type="ECO:0000256" key="2">
    <source>
        <dbReference type="ARBA" id="ARBA00022475"/>
    </source>
</evidence>
<evidence type="ECO:0000256" key="1">
    <source>
        <dbReference type="ARBA" id="ARBA00004651"/>
    </source>
</evidence>
<dbReference type="GO" id="GO:0005886">
    <property type="term" value="C:plasma membrane"/>
    <property type="evidence" value="ECO:0007669"/>
    <property type="project" value="UniProtKB-SubCell"/>
</dbReference>
<feature type="transmembrane region" description="Helical" evidence="6">
    <location>
        <begin position="57"/>
        <end position="83"/>
    </location>
</feature>
<dbReference type="EMBL" id="MNWX01000012">
    <property type="protein sequence ID" value="OIO65643.1"/>
    <property type="molecule type" value="Genomic_DNA"/>
</dbReference>
<sequence>MVSALLGAVSILILSAIENTGYLGVFFLTALESASIPVPSEIIMPFSGFLVTTGRFSLWLVIFWATVGNLLGSLVLYIIGCYGGRRFILKYGRYFFFSEHELNKSDEWFKKYGSPAIFLGRMLPIVRTYISLPAGVTKISLPKFLIYTFTGSLPWNFALAYIGVALGQNWKGIEVYFRKFDYLILILILAAIGWWVWRHIKRGLTKL</sequence>
<reference evidence="8 9" key="1">
    <citation type="journal article" date="2016" name="Environ. Microbiol.">
        <title>Genomic resolution of a cold subsurface aquifer community provides metabolic insights for novel microbes adapted to high CO concentrations.</title>
        <authorList>
            <person name="Probst A.J."/>
            <person name="Castelle C.J."/>
            <person name="Singh A."/>
            <person name="Brown C.T."/>
            <person name="Anantharaman K."/>
            <person name="Sharon I."/>
            <person name="Hug L.A."/>
            <person name="Burstein D."/>
            <person name="Emerson J.B."/>
            <person name="Thomas B.C."/>
            <person name="Banfield J.F."/>
        </authorList>
    </citation>
    <scope>NUCLEOTIDE SEQUENCE [LARGE SCALE GENOMIC DNA]</scope>
    <source>
        <strain evidence="8">CG1_02_39_135</strain>
    </source>
</reference>
<dbReference type="STRING" id="1805425.AUJ30_00665"/>
<name>A0A1J4XWA6_9BACT</name>
<evidence type="ECO:0000256" key="5">
    <source>
        <dbReference type="ARBA" id="ARBA00023136"/>
    </source>
</evidence>
<comment type="caution">
    <text evidence="8">The sequence shown here is derived from an EMBL/GenBank/DDBJ whole genome shotgun (WGS) entry which is preliminary data.</text>
</comment>
<protein>
    <recommendedName>
        <fullName evidence="7">VTT domain-containing protein</fullName>
    </recommendedName>
</protein>
<feature type="domain" description="VTT" evidence="7">
    <location>
        <begin position="39"/>
        <end position="163"/>
    </location>
</feature>
<feature type="transmembrane region" description="Helical" evidence="6">
    <location>
        <begin position="144"/>
        <end position="168"/>
    </location>
</feature>
<feature type="transmembrane region" description="Helical" evidence="6">
    <location>
        <begin position="180"/>
        <end position="197"/>
    </location>
</feature>
<keyword evidence="4 6" id="KW-1133">Transmembrane helix</keyword>
<proteinExistence type="predicted"/>
<evidence type="ECO:0000256" key="3">
    <source>
        <dbReference type="ARBA" id="ARBA00022692"/>
    </source>
</evidence>
<dbReference type="InterPro" id="IPR051311">
    <property type="entry name" value="DedA_domain"/>
</dbReference>
<evidence type="ECO:0000259" key="7">
    <source>
        <dbReference type="Pfam" id="PF09335"/>
    </source>
</evidence>
<keyword evidence="5 6" id="KW-0472">Membrane</keyword>
<dbReference type="PANTHER" id="PTHR42709:SF6">
    <property type="entry name" value="UNDECAPRENYL PHOSPHATE TRANSPORTER A"/>
    <property type="match status" value="1"/>
</dbReference>
<organism evidence="8 9">
    <name type="scientific">Candidatus Wolfebacteria bacterium CG1_02_39_135</name>
    <dbReference type="NCBI Taxonomy" id="1805425"/>
    <lineage>
        <taxon>Bacteria</taxon>
        <taxon>Candidatus Wolfeibacteriota</taxon>
    </lineage>
</organism>